<reference evidence="9 10" key="1">
    <citation type="journal article" date="2021" name="G3 (Bethesda)">
        <title>Improved contiguity of the threespine stickleback genome using long-read sequencing.</title>
        <authorList>
            <person name="Nath S."/>
            <person name="Shaw D.E."/>
            <person name="White M.A."/>
        </authorList>
    </citation>
    <scope>NUCLEOTIDE SEQUENCE [LARGE SCALE GENOMIC DNA]</scope>
    <source>
        <strain evidence="9 10">Lake Benthic</strain>
    </source>
</reference>
<keyword evidence="1" id="KW-0479">Metal-binding</keyword>
<keyword evidence="2" id="KW-0677">Repeat</keyword>
<evidence type="ECO:0000256" key="1">
    <source>
        <dbReference type="ARBA" id="ARBA00022723"/>
    </source>
</evidence>
<dbReference type="SUPFAM" id="SSF57667">
    <property type="entry name" value="beta-beta-alpha zinc fingers"/>
    <property type="match status" value="2"/>
</dbReference>
<dbReference type="GO" id="GO:0000978">
    <property type="term" value="F:RNA polymerase II cis-regulatory region sequence-specific DNA binding"/>
    <property type="evidence" value="ECO:0007669"/>
    <property type="project" value="TreeGrafter"/>
</dbReference>
<feature type="region of interest" description="Disordered" evidence="7">
    <location>
        <begin position="1"/>
        <end position="69"/>
    </location>
</feature>
<dbReference type="GO" id="GO:0005634">
    <property type="term" value="C:nucleus"/>
    <property type="evidence" value="ECO:0007669"/>
    <property type="project" value="TreeGrafter"/>
</dbReference>
<evidence type="ECO:0000256" key="7">
    <source>
        <dbReference type="SAM" id="MobiDB-lite"/>
    </source>
</evidence>
<dbReference type="FunFam" id="3.30.160.60:FF:000446">
    <property type="entry name" value="Zinc finger protein"/>
    <property type="match status" value="2"/>
</dbReference>
<keyword evidence="3 6" id="KW-0863">Zinc-finger</keyword>
<keyword evidence="5" id="KW-0539">Nucleus</keyword>
<dbReference type="GO" id="GO:0001228">
    <property type="term" value="F:DNA-binding transcription activator activity, RNA polymerase II-specific"/>
    <property type="evidence" value="ECO:0007669"/>
    <property type="project" value="TreeGrafter"/>
</dbReference>
<dbReference type="GeneTree" id="ENSGT01150000286959"/>
<reference evidence="9" key="3">
    <citation type="submission" date="2025-09" db="UniProtKB">
        <authorList>
            <consortium name="Ensembl"/>
        </authorList>
    </citation>
    <scope>IDENTIFICATION</scope>
</reference>
<proteinExistence type="predicted"/>
<dbReference type="PROSITE" id="PS50157">
    <property type="entry name" value="ZINC_FINGER_C2H2_2"/>
    <property type="match status" value="4"/>
</dbReference>
<dbReference type="Ensembl" id="ENSGACT00000046876.1">
    <property type="protein sequence ID" value="ENSGACP00000051640.1"/>
    <property type="gene ID" value="ENSGACG00000026479.1"/>
</dbReference>
<dbReference type="FunFam" id="3.30.160.60:FF:001290">
    <property type="entry name" value="Zinc finger 45-like"/>
    <property type="match status" value="1"/>
</dbReference>
<evidence type="ECO:0000256" key="6">
    <source>
        <dbReference type="PROSITE-ProRule" id="PRU00042"/>
    </source>
</evidence>
<dbReference type="InterPro" id="IPR036236">
    <property type="entry name" value="Znf_C2H2_sf"/>
</dbReference>
<evidence type="ECO:0000256" key="3">
    <source>
        <dbReference type="ARBA" id="ARBA00022771"/>
    </source>
</evidence>
<dbReference type="Proteomes" id="UP000007635">
    <property type="component" value="Chromosome V"/>
</dbReference>
<dbReference type="PANTHER" id="PTHR24393:SF151">
    <property type="entry name" value="C2H2-TYPE DOMAIN-CONTAINING PROTEIN"/>
    <property type="match status" value="1"/>
</dbReference>
<sequence length="186" mass="20355">MEGHVEEKMTAAMSSSETSTKPAGPRGEGEESFTGEQVDPRQGPDAVEEPPCGAATSSEDVGGGPSTCVPPTGEKPFTCEQCGRSFNQRGSLKAHQMIHTGEKPFTCEQCGRSFNQRGSLKVHQMIHTGEKPFTCEQCGRSFSYRGNFKRHQMIHTGEKPFTCEQCGRSFNQRGSLKVHQMIHTGE</sequence>
<name>A0AAQ4QL06_GASAC</name>
<feature type="domain" description="C2H2-type" evidence="8">
    <location>
        <begin position="105"/>
        <end position="132"/>
    </location>
</feature>
<feature type="domain" description="C2H2-type" evidence="8">
    <location>
        <begin position="133"/>
        <end position="160"/>
    </location>
</feature>
<dbReference type="GO" id="GO:0008270">
    <property type="term" value="F:zinc ion binding"/>
    <property type="evidence" value="ECO:0007669"/>
    <property type="project" value="UniProtKB-KW"/>
</dbReference>
<feature type="domain" description="C2H2-type" evidence="8">
    <location>
        <begin position="161"/>
        <end position="186"/>
    </location>
</feature>
<dbReference type="PROSITE" id="PS00028">
    <property type="entry name" value="ZINC_FINGER_C2H2_1"/>
    <property type="match status" value="4"/>
</dbReference>
<protein>
    <recommendedName>
        <fullName evidence="8">C2H2-type domain-containing protein</fullName>
    </recommendedName>
</protein>
<dbReference type="Pfam" id="PF00096">
    <property type="entry name" value="zf-C2H2"/>
    <property type="match status" value="4"/>
</dbReference>
<dbReference type="SMART" id="SM00355">
    <property type="entry name" value="ZnF_C2H2"/>
    <property type="match status" value="4"/>
</dbReference>
<keyword evidence="4" id="KW-0862">Zinc</keyword>
<dbReference type="Gene3D" id="3.30.160.60">
    <property type="entry name" value="Classic Zinc Finger"/>
    <property type="match status" value="4"/>
</dbReference>
<dbReference type="FunFam" id="3.30.160.60:FF:000912">
    <property type="entry name" value="Zinc finger protein 660"/>
    <property type="match status" value="1"/>
</dbReference>
<dbReference type="AlphaFoldDB" id="A0AAQ4QL06"/>
<evidence type="ECO:0000256" key="5">
    <source>
        <dbReference type="ARBA" id="ARBA00023242"/>
    </source>
</evidence>
<accession>A0AAQ4QL06</accession>
<organism evidence="9 10">
    <name type="scientific">Gasterosteus aculeatus aculeatus</name>
    <name type="common">three-spined stickleback</name>
    <dbReference type="NCBI Taxonomy" id="481459"/>
    <lineage>
        <taxon>Eukaryota</taxon>
        <taxon>Metazoa</taxon>
        <taxon>Chordata</taxon>
        <taxon>Craniata</taxon>
        <taxon>Vertebrata</taxon>
        <taxon>Euteleostomi</taxon>
        <taxon>Actinopterygii</taxon>
        <taxon>Neopterygii</taxon>
        <taxon>Teleostei</taxon>
        <taxon>Neoteleostei</taxon>
        <taxon>Acanthomorphata</taxon>
        <taxon>Eupercaria</taxon>
        <taxon>Perciformes</taxon>
        <taxon>Cottioidei</taxon>
        <taxon>Gasterosteales</taxon>
        <taxon>Gasterosteidae</taxon>
        <taxon>Gasterosteus</taxon>
    </lineage>
</organism>
<evidence type="ECO:0000313" key="9">
    <source>
        <dbReference type="Ensembl" id="ENSGACP00000051640.1"/>
    </source>
</evidence>
<dbReference type="PANTHER" id="PTHR24393">
    <property type="entry name" value="ZINC FINGER PROTEIN"/>
    <property type="match status" value="1"/>
</dbReference>
<evidence type="ECO:0000256" key="4">
    <source>
        <dbReference type="ARBA" id="ARBA00022833"/>
    </source>
</evidence>
<evidence type="ECO:0000259" key="8">
    <source>
        <dbReference type="PROSITE" id="PS50157"/>
    </source>
</evidence>
<feature type="compositionally biased region" description="Low complexity" evidence="7">
    <location>
        <begin position="10"/>
        <end position="20"/>
    </location>
</feature>
<keyword evidence="10" id="KW-1185">Reference proteome</keyword>
<reference evidence="9" key="2">
    <citation type="submission" date="2025-08" db="UniProtKB">
        <authorList>
            <consortium name="Ensembl"/>
        </authorList>
    </citation>
    <scope>IDENTIFICATION</scope>
</reference>
<evidence type="ECO:0000313" key="10">
    <source>
        <dbReference type="Proteomes" id="UP000007635"/>
    </source>
</evidence>
<evidence type="ECO:0000256" key="2">
    <source>
        <dbReference type="ARBA" id="ARBA00022737"/>
    </source>
</evidence>
<feature type="domain" description="C2H2-type" evidence="8">
    <location>
        <begin position="77"/>
        <end position="104"/>
    </location>
</feature>
<dbReference type="InterPro" id="IPR013087">
    <property type="entry name" value="Znf_C2H2_type"/>
</dbReference>